<keyword evidence="4" id="KW-1185">Reference proteome</keyword>
<organism evidence="3 4">
    <name type="scientific">Lacticaseibacillus parahuelsenbergensis</name>
    <dbReference type="NCBI Taxonomy" id="3068305"/>
    <lineage>
        <taxon>Bacteria</taxon>
        <taxon>Bacillati</taxon>
        <taxon>Bacillota</taxon>
        <taxon>Bacilli</taxon>
        <taxon>Lactobacillales</taxon>
        <taxon>Lactobacillaceae</taxon>
        <taxon>Lacticaseibacillus</taxon>
    </lineage>
</organism>
<evidence type="ECO:0000313" key="3">
    <source>
        <dbReference type="EMBL" id="WLV79043.1"/>
    </source>
</evidence>
<evidence type="ECO:0000259" key="2">
    <source>
        <dbReference type="Pfam" id="PF00144"/>
    </source>
</evidence>
<dbReference type="Gene3D" id="3.40.710.10">
    <property type="entry name" value="DD-peptidase/beta-lactamase superfamily"/>
    <property type="match status" value="1"/>
</dbReference>
<dbReference type="GO" id="GO:0016787">
    <property type="term" value="F:hydrolase activity"/>
    <property type="evidence" value="ECO:0007669"/>
    <property type="project" value="UniProtKB-KW"/>
</dbReference>
<evidence type="ECO:0000313" key="4">
    <source>
        <dbReference type="Proteomes" id="UP001233112"/>
    </source>
</evidence>
<dbReference type="InterPro" id="IPR001466">
    <property type="entry name" value="Beta-lactam-related"/>
</dbReference>
<dbReference type="SUPFAM" id="SSF56601">
    <property type="entry name" value="beta-lactamase/transpeptidase-like"/>
    <property type="match status" value="1"/>
</dbReference>
<feature type="domain" description="Beta-lactamase-related" evidence="2">
    <location>
        <begin position="17"/>
        <end position="314"/>
    </location>
</feature>
<dbReference type="PANTHER" id="PTHR43283:SF11">
    <property type="entry name" value="BETA-LACTAMASE-RELATED DOMAIN-CONTAINING PROTEIN"/>
    <property type="match status" value="1"/>
</dbReference>
<dbReference type="EC" id="3.1.1.103" evidence="3"/>
<dbReference type="InterPro" id="IPR050789">
    <property type="entry name" value="Diverse_Enzym_Activities"/>
</dbReference>
<gene>
    <name evidence="3" type="ORF">LACPH_001077</name>
</gene>
<dbReference type="EMBL" id="CP132482">
    <property type="protein sequence ID" value="WLV79043.1"/>
    <property type="molecule type" value="Genomic_DNA"/>
</dbReference>
<dbReference type="PANTHER" id="PTHR43283">
    <property type="entry name" value="BETA-LACTAMASE-RELATED"/>
    <property type="match status" value="1"/>
</dbReference>
<dbReference type="RefSeq" id="WP_274784727.1">
    <property type="nucleotide sequence ID" value="NZ_CP132482.1"/>
</dbReference>
<dbReference type="InterPro" id="IPR012338">
    <property type="entry name" value="Beta-lactam/transpept-like"/>
</dbReference>
<reference evidence="3 4" key="1">
    <citation type="submission" date="2023-08" db="EMBL/GenBank/DDBJ databases">
        <authorList>
            <person name="Buchebner-Jance M."/>
        </authorList>
    </citation>
    <scope>NUCLEOTIDE SEQUENCE [LARGE SCALE GENOMIC DNA]</scope>
    <source>
        <strain evidence="3 4">NCIMB 15471</strain>
    </source>
</reference>
<accession>A0ABY9L5Q1</accession>
<protein>
    <submittedName>
        <fullName evidence="3">Serine hydrolase domain-containing protein</fullName>
        <ecNumber evidence="3">3.1.1.103</ecNumber>
    </submittedName>
</protein>
<dbReference type="Proteomes" id="UP001233112">
    <property type="component" value="Chromosome"/>
</dbReference>
<sequence>MDFQAITAELQAWVTGRIIPGFSVALMTGKDVQSQVSGDAQWQPTPAPLRPGMLYDVASLTKVIGTTTVFLQAWDQKLVAPEMPLKRFLPAFPHATTFRQALTHTSGLEGYIPHRDDLPAPALKRALMTQLAVTDEVDAKVVYRDVNLLLVGWALEQIYHQPIQTLITQQVLRPLGLPKATFQPDPEQCVPTTYDPVAGLRRGVVHDPKSAILGQHSGAAGLFASLADLEMFTQYFFGQKQASAWPEHAQQLTRDWTAHQLGRSLGWDLRHDGQGRLWLYHTGYTGTFWLIQPQSQLALIVLTNRVHPQPNREFLGKRDQFVQLFLANGPNAVTNESRTQ</sequence>
<keyword evidence="1 3" id="KW-0378">Hydrolase</keyword>
<dbReference type="Pfam" id="PF00144">
    <property type="entry name" value="Beta-lactamase"/>
    <property type="match status" value="1"/>
</dbReference>
<proteinExistence type="predicted"/>
<name>A0ABY9L5Q1_9LACO</name>
<evidence type="ECO:0000256" key="1">
    <source>
        <dbReference type="ARBA" id="ARBA00022801"/>
    </source>
</evidence>